<accession>A0ABQ5S7Y3</accession>
<dbReference type="Proteomes" id="UP001165090">
    <property type="component" value="Unassembled WGS sequence"/>
</dbReference>
<evidence type="ECO:0000313" key="3">
    <source>
        <dbReference type="Proteomes" id="UP001165090"/>
    </source>
</evidence>
<reference evidence="2 3" key="1">
    <citation type="journal article" date="2023" name="IScience">
        <title>Expanded male sex-determining region conserved during the evolution of homothallism in the green alga Volvox.</title>
        <authorList>
            <person name="Yamamoto K."/>
            <person name="Matsuzaki R."/>
            <person name="Mahakham W."/>
            <person name="Heman W."/>
            <person name="Sekimoto H."/>
            <person name="Kawachi M."/>
            <person name="Minakuchi Y."/>
            <person name="Toyoda A."/>
            <person name="Nozaki H."/>
        </authorList>
    </citation>
    <scope>NUCLEOTIDE SEQUENCE [LARGE SCALE GENOMIC DNA]</scope>
    <source>
        <strain evidence="2 3">NIES-4468</strain>
    </source>
</reference>
<feature type="non-terminal residue" evidence="2">
    <location>
        <position position="1"/>
    </location>
</feature>
<evidence type="ECO:0000256" key="1">
    <source>
        <dbReference type="SAM" id="MobiDB-lite"/>
    </source>
</evidence>
<proteinExistence type="predicted"/>
<name>A0ABQ5S7Y3_9CHLO</name>
<feature type="region of interest" description="Disordered" evidence="1">
    <location>
        <begin position="333"/>
        <end position="356"/>
    </location>
</feature>
<dbReference type="EMBL" id="BSDZ01000027">
    <property type="protein sequence ID" value="GLI66032.1"/>
    <property type="molecule type" value="Genomic_DNA"/>
</dbReference>
<evidence type="ECO:0000313" key="2">
    <source>
        <dbReference type="EMBL" id="GLI66032.1"/>
    </source>
</evidence>
<gene>
    <name evidence="2" type="ORF">VaNZ11_009738</name>
</gene>
<keyword evidence="3" id="KW-1185">Reference proteome</keyword>
<protein>
    <submittedName>
        <fullName evidence="2">Uncharacterized protein</fullName>
    </submittedName>
</protein>
<comment type="caution">
    <text evidence="2">The sequence shown here is derived from an EMBL/GenBank/DDBJ whole genome shotgun (WGS) entry which is preliminary data.</text>
</comment>
<sequence length="784" mass="81111">RMLQALLLDSVIGSRAAGGSATGPLPNLLRVVLRLQVSTQPCRTVTTLTDAGPHAIDKISKASLPCCSASGYSDYEDFTISNTRSDLVTGAPWGGLLHRLPILQLQQHQWQQLQQQYYRGISTTSTISYKFDSHLTRYNKAKVANRDNFQRFRDSGRDARVAADILQEGELSDRRGGRRGRSDADKALLELRSMVHDCRDLRSMQVLVRECAGDMDSFLVCSVLGRLPQLKQDTPAAVGPEGLARRVAEALMKRLEVLTPDTSPGNLAHAMIGLANAGFLPQRPLLAAVVARLSANGHRGGTVAADADAKAVSKLLSATAKFLDLFKIQGLPKGPPSSRSTKLEAGGDGSQGDEDAAEGVVGDVLRKQLWPVLLEAAEVKLLRALGEEASSGRAAAAAAAAARRRGNGATEEDDSMPQTALRFICIALALVRETHPGTWTAAARLAARHAAELQPAVAAAVARSYAVAGGSALDGGKAKLFEAVWGALGPQVEGLDVQVQLDLLIAALKLAAGKVSGAATAAAAAAQAVPVLCGLLAVRVPALSVSDASNLMVSLAELHTKSVAHASDAAAAAAGGGATAAPAAVQWQKHSYGALPRLLGDLLILRGFEGFGGPRFASATLALGLLGHVDSAFWRQLAAAALPEVPRMDGTTLSRLMGAFLTAALAAEAPGATVGAAAVTIPAPSPALVAEAHARVQSLLSSDGAPSGKPLFHMVRALAEWPLPGGGGDVAVLSTLADRLLADGVGAGEVAAAPVTVRQRLAVALRRAGLGDHALVARLGVMAH</sequence>
<organism evidence="2 3">
    <name type="scientific">Volvox africanus</name>
    <dbReference type="NCBI Taxonomy" id="51714"/>
    <lineage>
        <taxon>Eukaryota</taxon>
        <taxon>Viridiplantae</taxon>
        <taxon>Chlorophyta</taxon>
        <taxon>core chlorophytes</taxon>
        <taxon>Chlorophyceae</taxon>
        <taxon>CS clade</taxon>
        <taxon>Chlamydomonadales</taxon>
        <taxon>Volvocaceae</taxon>
        <taxon>Volvox</taxon>
    </lineage>
</organism>